<reference evidence="3 4" key="1">
    <citation type="submission" date="2018-10" db="EMBL/GenBank/DDBJ databases">
        <title>Parasedimentitalea marina sp. nov., a psychrophilic bacterium isolated from deep seawater of the New Britain Trench.</title>
        <authorList>
            <person name="Cao J."/>
        </authorList>
    </citation>
    <scope>NUCLEOTIDE SEQUENCE [LARGE SCALE GENOMIC DNA]</scope>
    <source>
        <strain evidence="3 4">W43</strain>
    </source>
</reference>
<dbReference type="InterPro" id="IPR036380">
    <property type="entry name" value="Isochorismatase-like_sf"/>
</dbReference>
<gene>
    <name evidence="3" type="ORF">EBB79_02915</name>
</gene>
<proteinExistence type="predicted"/>
<dbReference type="KEGG" id="sedi:EBB79_02915"/>
<keyword evidence="4" id="KW-1185">Reference proteome</keyword>
<organism evidence="3 4">
    <name type="scientific">Parasedimentitalea marina</name>
    <dbReference type="NCBI Taxonomy" id="2483033"/>
    <lineage>
        <taxon>Bacteria</taxon>
        <taxon>Pseudomonadati</taxon>
        <taxon>Pseudomonadota</taxon>
        <taxon>Alphaproteobacteria</taxon>
        <taxon>Rhodobacterales</taxon>
        <taxon>Paracoccaceae</taxon>
        <taxon>Parasedimentitalea</taxon>
    </lineage>
</organism>
<dbReference type="PANTHER" id="PTHR43540:SF6">
    <property type="entry name" value="ISOCHORISMATASE-LIKE DOMAIN-CONTAINING PROTEIN"/>
    <property type="match status" value="1"/>
</dbReference>
<accession>A0A3T0MYU9</accession>
<evidence type="ECO:0000256" key="1">
    <source>
        <dbReference type="ARBA" id="ARBA00022801"/>
    </source>
</evidence>
<feature type="domain" description="Isochorismatase-like" evidence="2">
    <location>
        <begin position="13"/>
        <end position="158"/>
    </location>
</feature>
<sequence>MLSLVLRCLLAQPKHRDLRLAYSTHMYTPQDFDNWESLNGIDKVMFDNKMFAQGTWGHDYHPELRPDDNTIVMNPHKGLSNFWSGDAAIQLRQYGIETVIMYGMSANMCVESHARDAIENGFDVMLVADATAAAGDAAHDAAMTNFEFLAHEVVTTEQVMKRLREAKAGE</sequence>
<evidence type="ECO:0000313" key="4">
    <source>
        <dbReference type="Proteomes" id="UP000283063"/>
    </source>
</evidence>
<evidence type="ECO:0000259" key="2">
    <source>
        <dbReference type="Pfam" id="PF00857"/>
    </source>
</evidence>
<dbReference type="OrthoDB" id="9807387at2"/>
<protein>
    <submittedName>
        <fullName evidence="3">Cysteine hydrolase</fullName>
    </submittedName>
</protein>
<dbReference type="InterPro" id="IPR000868">
    <property type="entry name" value="Isochorismatase-like_dom"/>
</dbReference>
<dbReference type="EMBL" id="CP033219">
    <property type="protein sequence ID" value="AZV76948.1"/>
    <property type="molecule type" value="Genomic_DNA"/>
</dbReference>
<dbReference type="SUPFAM" id="SSF52499">
    <property type="entry name" value="Isochorismatase-like hydrolases"/>
    <property type="match status" value="1"/>
</dbReference>
<dbReference type="CDD" id="cd00431">
    <property type="entry name" value="cysteine_hydrolases"/>
    <property type="match status" value="1"/>
</dbReference>
<keyword evidence="1 3" id="KW-0378">Hydrolase</keyword>
<name>A0A3T0MYU9_9RHOB</name>
<dbReference type="AlphaFoldDB" id="A0A3T0MYU9"/>
<dbReference type="Pfam" id="PF00857">
    <property type="entry name" value="Isochorismatase"/>
    <property type="match status" value="1"/>
</dbReference>
<dbReference type="GO" id="GO:0016787">
    <property type="term" value="F:hydrolase activity"/>
    <property type="evidence" value="ECO:0007669"/>
    <property type="project" value="UniProtKB-KW"/>
</dbReference>
<dbReference type="PANTHER" id="PTHR43540">
    <property type="entry name" value="PEROXYUREIDOACRYLATE/UREIDOACRYLATE AMIDOHYDROLASE-RELATED"/>
    <property type="match status" value="1"/>
</dbReference>
<dbReference type="InterPro" id="IPR050272">
    <property type="entry name" value="Isochorismatase-like_hydrls"/>
</dbReference>
<dbReference type="Proteomes" id="UP000283063">
    <property type="component" value="Chromosome"/>
</dbReference>
<dbReference type="Gene3D" id="3.40.50.850">
    <property type="entry name" value="Isochorismatase-like"/>
    <property type="match status" value="1"/>
</dbReference>
<evidence type="ECO:0000313" key="3">
    <source>
        <dbReference type="EMBL" id="AZV76948.1"/>
    </source>
</evidence>